<evidence type="ECO:0000313" key="2">
    <source>
        <dbReference type="EMBL" id="EPR77936.1"/>
    </source>
</evidence>
<dbReference type="VEuPathDB" id="MicrosporidiaDB:SLOPH_583"/>
<gene>
    <name evidence="2" type="ORF">SLOPH_583</name>
</gene>
<sequence>MLVIEDFNRVFGFCYKVYSGYNIGYSLLFIIPLKIFIFFNKEYPVFSIQISWFFHMFKIILQIRLSEECKSNVWQFIFYYIIIILNIFHNKV</sequence>
<dbReference type="Proteomes" id="UP000014978">
    <property type="component" value="Unassembled WGS sequence"/>
</dbReference>
<proteinExistence type="predicted"/>
<accession>S7W598</accession>
<protein>
    <submittedName>
        <fullName evidence="2">Uncharacterized protein</fullName>
    </submittedName>
</protein>
<feature type="transmembrane region" description="Helical" evidence="1">
    <location>
        <begin position="21"/>
        <end position="39"/>
    </location>
</feature>
<evidence type="ECO:0000256" key="1">
    <source>
        <dbReference type="SAM" id="Phobius"/>
    </source>
</evidence>
<keyword evidence="1" id="KW-0472">Membrane</keyword>
<evidence type="ECO:0000313" key="3">
    <source>
        <dbReference type="Proteomes" id="UP000014978"/>
    </source>
</evidence>
<dbReference type="InParanoid" id="S7W598"/>
<dbReference type="HOGENOM" id="CLU_2414730_0_0_1"/>
<dbReference type="EMBL" id="ATCN01001135">
    <property type="protein sequence ID" value="EPR77936.1"/>
    <property type="molecule type" value="Genomic_DNA"/>
</dbReference>
<feature type="transmembrane region" description="Helical" evidence="1">
    <location>
        <begin position="73"/>
        <end position="89"/>
    </location>
</feature>
<keyword evidence="3" id="KW-1185">Reference proteome</keyword>
<name>S7W598_SPRLO</name>
<keyword evidence="1" id="KW-1133">Transmembrane helix</keyword>
<reference evidence="3" key="1">
    <citation type="journal article" date="2013" name="PLoS Genet.">
        <title>The genome of Spraguea lophii and the basis of host-microsporidian interactions.</title>
        <authorList>
            <person name="Campbell S.E."/>
            <person name="Williams T.A."/>
            <person name="Yousuf A."/>
            <person name="Soanes D.M."/>
            <person name="Paszkiewicz K.H."/>
            <person name="Williams B.A.P."/>
        </authorList>
    </citation>
    <scope>NUCLEOTIDE SEQUENCE [LARGE SCALE GENOMIC DNA]</scope>
    <source>
        <strain evidence="3">42_110</strain>
    </source>
</reference>
<comment type="caution">
    <text evidence="2">The sequence shown here is derived from an EMBL/GenBank/DDBJ whole genome shotgun (WGS) entry which is preliminary data.</text>
</comment>
<organism evidence="2 3">
    <name type="scientific">Spraguea lophii (strain 42_110)</name>
    <name type="common">Microsporidian parasite</name>
    <dbReference type="NCBI Taxonomy" id="1358809"/>
    <lineage>
        <taxon>Eukaryota</taxon>
        <taxon>Fungi</taxon>
        <taxon>Fungi incertae sedis</taxon>
        <taxon>Microsporidia</taxon>
        <taxon>Spragueidae</taxon>
        <taxon>Spraguea</taxon>
    </lineage>
</organism>
<dbReference type="AlphaFoldDB" id="S7W598"/>
<keyword evidence="1" id="KW-0812">Transmembrane</keyword>